<dbReference type="EMBL" id="KI278322">
    <property type="protein sequence ID" value="ESA19340.1"/>
    <property type="molecule type" value="Genomic_DNA"/>
</dbReference>
<dbReference type="AlphaFoldDB" id="U9UG07"/>
<gene>
    <name evidence="1" type="ORF">GLOINDRAFT_19679</name>
</gene>
<protein>
    <submittedName>
        <fullName evidence="1">Uncharacterized protein</fullName>
    </submittedName>
</protein>
<accession>U9UG07</accession>
<sequence length="63" mass="7671">MWKISGRSIFRNVNENDRQKLVAKFKMNKILTSLKDERIMVENQTNKLREDIEYFYETLEEEG</sequence>
<reference evidence="1" key="1">
    <citation type="submission" date="2013-07" db="EMBL/GenBank/DDBJ databases">
        <title>The genome of an arbuscular mycorrhizal fungus provides insights into the evolution of the oldest plant symbiosis.</title>
        <authorList>
            <consortium name="DOE Joint Genome Institute"/>
            <person name="Tisserant E."/>
            <person name="Malbreil M."/>
            <person name="Kuo A."/>
            <person name="Kohler A."/>
            <person name="Symeonidi A."/>
            <person name="Balestrini R."/>
            <person name="Charron P."/>
            <person name="Duensing N."/>
            <person name="Frei-dit-Frey N."/>
            <person name="Gianinazzi-Pearson V."/>
            <person name="Gilbert B."/>
            <person name="Handa Y."/>
            <person name="Hijri M."/>
            <person name="Kaul R."/>
            <person name="Kawaguchi M."/>
            <person name="Krajinski F."/>
            <person name="Lammers P."/>
            <person name="Lapierre D."/>
            <person name="Masclaux F.G."/>
            <person name="Murat C."/>
            <person name="Morin E."/>
            <person name="Ndikumana S."/>
            <person name="Pagni M."/>
            <person name="Petitpierre D."/>
            <person name="Requena N."/>
            <person name="Rosikiewicz P."/>
            <person name="Riley R."/>
            <person name="Saito K."/>
            <person name="San Clemente H."/>
            <person name="Shapiro H."/>
            <person name="van Tuinen D."/>
            <person name="Becard G."/>
            <person name="Bonfante P."/>
            <person name="Paszkowski U."/>
            <person name="Shachar-Hill Y."/>
            <person name="Young J.P."/>
            <person name="Sanders I.R."/>
            <person name="Henrissat B."/>
            <person name="Rensing S.A."/>
            <person name="Grigoriev I.V."/>
            <person name="Corradi N."/>
            <person name="Roux C."/>
            <person name="Martin F."/>
        </authorList>
    </citation>
    <scope>NUCLEOTIDE SEQUENCE</scope>
    <source>
        <strain evidence="1">DAOM 197198</strain>
    </source>
</reference>
<proteinExistence type="predicted"/>
<organism evidence="1">
    <name type="scientific">Rhizophagus irregularis (strain DAOM 181602 / DAOM 197198 / MUCL 43194)</name>
    <name type="common">Arbuscular mycorrhizal fungus</name>
    <name type="synonym">Glomus intraradices</name>
    <dbReference type="NCBI Taxonomy" id="747089"/>
    <lineage>
        <taxon>Eukaryota</taxon>
        <taxon>Fungi</taxon>
        <taxon>Fungi incertae sedis</taxon>
        <taxon>Mucoromycota</taxon>
        <taxon>Glomeromycotina</taxon>
        <taxon>Glomeromycetes</taxon>
        <taxon>Glomerales</taxon>
        <taxon>Glomeraceae</taxon>
        <taxon>Rhizophagus</taxon>
    </lineage>
</organism>
<dbReference type="HOGENOM" id="CLU_2886894_0_0_1"/>
<evidence type="ECO:0000313" key="1">
    <source>
        <dbReference type="EMBL" id="ESA19340.1"/>
    </source>
</evidence>
<name>U9UG07_RHIID</name>